<dbReference type="GO" id="GO:0046872">
    <property type="term" value="F:metal ion binding"/>
    <property type="evidence" value="ECO:0007669"/>
    <property type="project" value="InterPro"/>
</dbReference>
<evidence type="ECO:0000313" key="2">
    <source>
        <dbReference type="EMBL" id="AKS33964.1"/>
    </source>
</evidence>
<dbReference type="KEGG" id="mgo:AFA91_21075"/>
<dbReference type="SUPFAM" id="SSF109854">
    <property type="entry name" value="DinB/YfiT-like putative metalloenzymes"/>
    <property type="match status" value="1"/>
</dbReference>
<dbReference type="InterPro" id="IPR017517">
    <property type="entry name" value="Maleyloyr_isom"/>
</dbReference>
<dbReference type="InterPro" id="IPR034660">
    <property type="entry name" value="DinB/YfiT-like"/>
</dbReference>
<dbReference type="Proteomes" id="UP000062255">
    <property type="component" value="Chromosome"/>
</dbReference>
<dbReference type="Gene3D" id="1.20.120.450">
    <property type="entry name" value="dinb family like domain"/>
    <property type="match status" value="1"/>
</dbReference>
<organism evidence="2 3">
    <name type="scientific">Mycolicibacterium goodii</name>
    <name type="common">Mycobacterium goodii</name>
    <dbReference type="NCBI Taxonomy" id="134601"/>
    <lineage>
        <taxon>Bacteria</taxon>
        <taxon>Bacillati</taxon>
        <taxon>Actinomycetota</taxon>
        <taxon>Actinomycetes</taxon>
        <taxon>Mycobacteriales</taxon>
        <taxon>Mycobacteriaceae</taxon>
        <taxon>Mycolicibacterium</taxon>
    </lineage>
</organism>
<dbReference type="EMBL" id="CP012150">
    <property type="protein sequence ID" value="AKS33964.1"/>
    <property type="molecule type" value="Genomic_DNA"/>
</dbReference>
<evidence type="ECO:0000259" key="1">
    <source>
        <dbReference type="Pfam" id="PF11716"/>
    </source>
</evidence>
<name>A0A0K0X963_MYCGD</name>
<dbReference type="InterPro" id="IPR024344">
    <property type="entry name" value="MDMPI_metal-binding"/>
</dbReference>
<dbReference type="Pfam" id="PF11716">
    <property type="entry name" value="MDMPI_N"/>
    <property type="match status" value="1"/>
</dbReference>
<dbReference type="NCBIfam" id="TIGR03083">
    <property type="entry name" value="maleylpyruvate isomerase family mycothiol-dependent enzyme"/>
    <property type="match status" value="1"/>
</dbReference>
<dbReference type="RefSeq" id="WP_049746413.1">
    <property type="nucleotide sequence ID" value="NZ_CP012150.1"/>
</dbReference>
<sequence length="213" mass="23325">MDIEDTWRAVDTERHKLHRLLQGLSPHQWRHHSLCDGWEVRDVVAHLVLASHARVPQLVISLIRARGDFDRMGRDTALRHAAEADDAELLRRFHDTIGSRSTILGTTPTDRLMDLLVHGQDIAIPLGIRHEMPPAAAQAALERIWNPRFPFRATTTLNGLRLHATDTGWTGGDGLRVEGPASALLLLAAGRTAAALPALGGDGAESLRAGQAR</sequence>
<dbReference type="PATRIC" id="fig|134601.6.peg.4356"/>
<evidence type="ECO:0000313" key="3">
    <source>
        <dbReference type="Proteomes" id="UP000062255"/>
    </source>
</evidence>
<dbReference type="AlphaFoldDB" id="A0A0K0X963"/>
<accession>A0A0K0X963</accession>
<dbReference type="OrthoDB" id="5178565at2"/>
<feature type="domain" description="Mycothiol-dependent maleylpyruvate isomerase metal-binding" evidence="1">
    <location>
        <begin position="11"/>
        <end position="102"/>
    </location>
</feature>
<gene>
    <name evidence="2" type="ORF">AFA91_21075</name>
</gene>
<dbReference type="STRING" id="134601.AFA91_21075"/>
<protein>
    <recommendedName>
        <fullName evidence="1">Mycothiol-dependent maleylpyruvate isomerase metal-binding domain-containing protein</fullName>
    </recommendedName>
</protein>
<proteinExistence type="predicted"/>
<reference evidence="2 3" key="1">
    <citation type="submission" date="2015-07" db="EMBL/GenBank/DDBJ databases">
        <title>Complete genome sequence of Mycobacterium goodii X7B, a facultative thermophilic biodesulfurizing bacterium.</title>
        <authorList>
            <person name="Yu B."/>
            <person name="Li F."/>
            <person name="Xu P."/>
        </authorList>
    </citation>
    <scope>NUCLEOTIDE SEQUENCE [LARGE SCALE GENOMIC DNA]</scope>
    <source>
        <strain evidence="2 3">X7B</strain>
    </source>
</reference>